<evidence type="ECO:0000313" key="4">
    <source>
        <dbReference type="EMBL" id="TDR41268.1"/>
    </source>
</evidence>
<keyword evidence="5" id="KW-1185">Reference proteome</keyword>
<evidence type="ECO:0000256" key="1">
    <source>
        <dbReference type="SAM" id="MobiDB-lite"/>
    </source>
</evidence>
<gene>
    <name evidence="4" type="ORF">DFR29_111182</name>
</gene>
<dbReference type="AlphaFoldDB" id="A0A4R6YST6"/>
<dbReference type="PANTHER" id="PTHR37957:SF1">
    <property type="entry name" value="PHYTASE-LIKE DOMAIN-CONTAINING PROTEIN"/>
    <property type="match status" value="1"/>
</dbReference>
<evidence type="ECO:0000313" key="5">
    <source>
        <dbReference type="Proteomes" id="UP000295293"/>
    </source>
</evidence>
<feature type="region of interest" description="Disordered" evidence="1">
    <location>
        <begin position="124"/>
        <end position="150"/>
    </location>
</feature>
<dbReference type="Pfam" id="PF13449">
    <property type="entry name" value="Phytase-like"/>
    <property type="match status" value="1"/>
</dbReference>
<keyword evidence="2" id="KW-0732">Signal</keyword>
<feature type="signal peptide" evidence="2">
    <location>
        <begin position="1"/>
        <end position="35"/>
    </location>
</feature>
<dbReference type="EMBL" id="SNZH01000011">
    <property type="protein sequence ID" value="TDR41268.1"/>
    <property type="molecule type" value="Genomic_DNA"/>
</dbReference>
<organism evidence="4 5">
    <name type="scientific">Tahibacter aquaticus</name>
    <dbReference type="NCBI Taxonomy" id="520092"/>
    <lineage>
        <taxon>Bacteria</taxon>
        <taxon>Pseudomonadati</taxon>
        <taxon>Pseudomonadota</taxon>
        <taxon>Gammaproteobacteria</taxon>
        <taxon>Lysobacterales</taxon>
        <taxon>Rhodanobacteraceae</taxon>
        <taxon>Tahibacter</taxon>
    </lineage>
</organism>
<dbReference type="InterPro" id="IPR027372">
    <property type="entry name" value="Phytase-like_dom"/>
</dbReference>
<reference evidence="4 5" key="1">
    <citation type="submission" date="2019-03" db="EMBL/GenBank/DDBJ databases">
        <title>Genomic Encyclopedia of Type Strains, Phase IV (KMG-IV): sequencing the most valuable type-strain genomes for metagenomic binning, comparative biology and taxonomic classification.</title>
        <authorList>
            <person name="Goeker M."/>
        </authorList>
    </citation>
    <scope>NUCLEOTIDE SEQUENCE [LARGE SCALE GENOMIC DNA]</scope>
    <source>
        <strain evidence="4 5">DSM 21667</strain>
    </source>
</reference>
<evidence type="ECO:0000256" key="2">
    <source>
        <dbReference type="SAM" id="SignalP"/>
    </source>
</evidence>
<comment type="caution">
    <text evidence="4">The sequence shown here is derived from an EMBL/GenBank/DDBJ whole genome shotgun (WGS) entry which is preliminary data.</text>
</comment>
<feature type="chain" id="PRO_5020353488" description="Phytase-like domain-containing protein" evidence="2">
    <location>
        <begin position="36"/>
        <end position="404"/>
    </location>
</feature>
<feature type="compositionally biased region" description="Low complexity" evidence="1">
    <location>
        <begin position="128"/>
        <end position="137"/>
    </location>
</feature>
<proteinExistence type="predicted"/>
<dbReference type="RefSeq" id="WP_166654183.1">
    <property type="nucleotide sequence ID" value="NZ_SNZH01000011.1"/>
</dbReference>
<protein>
    <recommendedName>
        <fullName evidence="3">Phytase-like domain-containing protein</fullName>
    </recommendedName>
</protein>
<accession>A0A4R6YST6</accession>
<dbReference type="Proteomes" id="UP000295293">
    <property type="component" value="Unassembled WGS sequence"/>
</dbReference>
<dbReference type="PANTHER" id="PTHR37957">
    <property type="entry name" value="BLR7070 PROTEIN"/>
    <property type="match status" value="1"/>
</dbReference>
<evidence type="ECO:0000259" key="3">
    <source>
        <dbReference type="Pfam" id="PF13449"/>
    </source>
</evidence>
<sequence length="404" mass="43197">MRRQTPSPALGRRPRGSSLALAAVAALAASRGTDAAPAKPALQLLGSTALPYAQQFDGVAFGGISAIERDPLSGRWYLLSDDKSAQGPARFYIAEIALGADGPGPVHIVQTVALQTELGQPYPRRLPAAQAGPAAETADAESLRRDPRSGDLWWASEGDAAAAAGPAIRRMDIAGHALGQWRLPPAFAFDPLGRSGPRPNLSIEGMSFDPAGRGLWFAMEGPLYQDGTESGATLGALVRLSLIDRAGQLLRQHAYRVDRLPSHDARLAADNGISEILAVDENHLLVLERTGLQQANEHYTFRTRLYCANLEHAPDTAQTPAFDDHAVAAAPKSLLFDLARSRRLPRSNFEGMAWGPPLPDGRATLLLVSDNNFDPDHASDFALFASSRPLDAQWLQQHCAAPAP</sequence>
<name>A0A4R6YST6_9GAMM</name>
<feature type="domain" description="Phytase-like" evidence="3">
    <location>
        <begin position="60"/>
        <end position="373"/>
    </location>
</feature>